<evidence type="ECO:0008006" key="4">
    <source>
        <dbReference type="Google" id="ProtNLM"/>
    </source>
</evidence>
<evidence type="ECO:0000313" key="2">
    <source>
        <dbReference type="EMBL" id="GAA4059849.1"/>
    </source>
</evidence>
<evidence type="ECO:0000256" key="1">
    <source>
        <dbReference type="SAM" id="Phobius"/>
    </source>
</evidence>
<accession>A0ABP7V6L7</accession>
<keyword evidence="1" id="KW-0472">Membrane</keyword>
<dbReference type="EMBL" id="BAAAZG010000002">
    <property type="protein sequence ID" value="GAA4059849.1"/>
    <property type="molecule type" value="Genomic_DNA"/>
</dbReference>
<proteinExistence type="predicted"/>
<dbReference type="Proteomes" id="UP001500683">
    <property type="component" value="Unassembled WGS sequence"/>
</dbReference>
<gene>
    <name evidence="2" type="ORF">GCM10022214_10540</name>
</gene>
<reference evidence="3" key="1">
    <citation type="journal article" date="2019" name="Int. J. Syst. Evol. Microbiol.">
        <title>The Global Catalogue of Microorganisms (GCM) 10K type strain sequencing project: providing services to taxonomists for standard genome sequencing and annotation.</title>
        <authorList>
            <consortium name="The Broad Institute Genomics Platform"/>
            <consortium name="The Broad Institute Genome Sequencing Center for Infectious Disease"/>
            <person name="Wu L."/>
            <person name="Ma J."/>
        </authorList>
    </citation>
    <scope>NUCLEOTIDE SEQUENCE [LARGE SCALE GENOMIC DNA]</scope>
    <source>
        <strain evidence="3">JCM 16702</strain>
    </source>
</reference>
<feature type="transmembrane region" description="Helical" evidence="1">
    <location>
        <begin position="472"/>
        <end position="498"/>
    </location>
</feature>
<sequence length="740" mass="74861">MALRLGELIAVISADDSKFRKVLDRTHAGLQAVGKVGALTALAGSATHLAVALAPAAGIAAALPGAFIAAKVASLGLQLALENVGDTLSGAVSGDVEEFEESLKALPPTTRSVVREMGSALFGLQKRAQEAFFAPMQAQARGLGDDLRGPVQDGMTAVTGSMGRLAAGVLGVVREARSIAFIRELGHSIGDAIDGAAVGVPFLVRGIRDFASASLGSFDRAGKGLGRLMTAVGLWMSRMAEAGRPMRWINNAVTTLKTLGRIGRNVAITLGAVFAGANTNSSDLLGSLEGITAAMAGWATSSEGQQQIATTWALLKDTASELVAILPLLAGPLGLLVDLLEALPGGTQGTAAQFLAWSIAIGLVSSKLGPLVVGVGKVAGGVGRLAGALRGPDSSLRRFGGQMSRAAGAAGSWAGRMTTAAGRAALAFGRAALTATMAAGRMAASAAMTAARVAGAWAMMAARALANAARMAVSWIIAMGPVGLIVAAVIGAVALIIANWDKVKRFVTETLPRAIKGGFDFIVRLIKNAARVGFLGPVGLIISHWGKIKTFFTSTVPNAVKSGIDRAVRWVSGLPGRVTSAVGNMGRLLVNAGKDVLIGFWNGLVSMASWLARQIGRLISNIVPGPVKKVLGIASPSKLFAEYGTNLAEGLAMGMDGGTGLVASAAAELAGAAATGGVPVAGTGAAGGTGSAAGRGGTGSDDVVRVRFDFTGADGEFKRLIRKIVRVDGRGNVQVAFGGS</sequence>
<keyword evidence="3" id="KW-1185">Reference proteome</keyword>
<comment type="caution">
    <text evidence="2">The sequence shown here is derived from an EMBL/GenBank/DDBJ whole genome shotgun (WGS) entry which is preliminary data.</text>
</comment>
<organism evidence="2 3">
    <name type="scientific">Actinomadura miaoliensis</name>
    <dbReference type="NCBI Taxonomy" id="430685"/>
    <lineage>
        <taxon>Bacteria</taxon>
        <taxon>Bacillati</taxon>
        <taxon>Actinomycetota</taxon>
        <taxon>Actinomycetes</taxon>
        <taxon>Streptosporangiales</taxon>
        <taxon>Thermomonosporaceae</taxon>
        <taxon>Actinomadura</taxon>
    </lineage>
</organism>
<keyword evidence="1" id="KW-0812">Transmembrane</keyword>
<name>A0ABP7V6L7_9ACTN</name>
<keyword evidence="1" id="KW-1133">Transmembrane helix</keyword>
<evidence type="ECO:0000313" key="3">
    <source>
        <dbReference type="Proteomes" id="UP001500683"/>
    </source>
</evidence>
<protein>
    <recommendedName>
        <fullName evidence="4">Tape measure protein</fullName>
    </recommendedName>
</protein>